<reference evidence="6" key="1">
    <citation type="journal article" date="2019" name="Science">
        <title>Mutation of a bHLH transcription factor allowed almond domestication.</title>
        <authorList>
            <person name="Sanchez-Perez R."/>
            <person name="Pavan S."/>
            <person name="Mazzeo R."/>
            <person name="Moldovan C."/>
            <person name="Aiese Cigliano R."/>
            <person name="Del Cueto J."/>
            <person name="Ricciardi F."/>
            <person name="Lotti C."/>
            <person name="Ricciardi L."/>
            <person name="Dicenta F."/>
            <person name="Lopez-Marques R.L."/>
            <person name="Lindberg Moller B."/>
        </authorList>
    </citation>
    <scope>NUCLEOTIDE SEQUENCE</scope>
</reference>
<dbReference type="PROSITE" id="PS50021">
    <property type="entry name" value="CH"/>
    <property type="match status" value="4"/>
</dbReference>
<dbReference type="EMBL" id="AP019299">
    <property type="protein sequence ID" value="BBG99929.1"/>
    <property type="molecule type" value="Genomic_DNA"/>
</dbReference>
<feature type="region of interest" description="Disordered" evidence="4">
    <location>
        <begin position="614"/>
        <end position="641"/>
    </location>
</feature>
<dbReference type="InterPro" id="IPR001715">
    <property type="entry name" value="CH_dom"/>
</dbReference>
<dbReference type="FunFam" id="1.10.418.10:FF:000034">
    <property type="entry name" value="Fimbrin-2 like"/>
    <property type="match status" value="1"/>
</dbReference>
<dbReference type="CDD" id="cd21302">
    <property type="entry name" value="CH_AtFIM_like_rpt4"/>
    <property type="match status" value="1"/>
</dbReference>
<dbReference type="SMART" id="SM00033">
    <property type="entry name" value="CH"/>
    <property type="match status" value="4"/>
</dbReference>
<comment type="subunit">
    <text evidence="1">Interacts with F-actin.</text>
</comment>
<dbReference type="InterPro" id="IPR039959">
    <property type="entry name" value="Fimbrin/Plastin"/>
</dbReference>
<evidence type="ECO:0000256" key="4">
    <source>
        <dbReference type="SAM" id="MobiDB-lite"/>
    </source>
</evidence>
<dbReference type="GO" id="GO:0051017">
    <property type="term" value="P:actin filament bundle assembly"/>
    <property type="evidence" value="ECO:0007669"/>
    <property type="project" value="InterPro"/>
</dbReference>
<dbReference type="FunFam" id="1.10.418.10:FF:000045">
    <property type="entry name" value="Fimbrin-1 isoform A"/>
    <property type="match status" value="1"/>
</dbReference>
<dbReference type="AlphaFoldDB" id="A0A4Y1R6V5"/>
<keyword evidence="3" id="KW-0009">Actin-binding</keyword>
<gene>
    <name evidence="6" type="ORF">Prudu_009786</name>
</gene>
<dbReference type="CDD" id="cd21299">
    <property type="entry name" value="CH_AtFIM_like_rpt3"/>
    <property type="match status" value="1"/>
</dbReference>
<dbReference type="Gene3D" id="1.10.418.10">
    <property type="entry name" value="Calponin-like domain"/>
    <property type="match status" value="4"/>
</dbReference>
<dbReference type="FunFam" id="1.10.418.10:FF:000031">
    <property type="entry name" value="Fimbrin-2 like"/>
    <property type="match status" value="1"/>
</dbReference>
<dbReference type="PANTHER" id="PTHR19961">
    <property type="entry name" value="FIMBRIN/PLASTIN"/>
    <property type="match status" value="1"/>
</dbReference>
<dbReference type="PROSITE" id="PS00020">
    <property type="entry name" value="ACTININ_2"/>
    <property type="match status" value="1"/>
</dbReference>
<dbReference type="SUPFAM" id="SSF47576">
    <property type="entry name" value="Calponin-homology domain, CH-domain"/>
    <property type="match status" value="1"/>
</dbReference>
<sequence>MSGFEGVIVSDTWLQSQFTQVELRTLKSRYLSIRNQSGRVIVGDLPPVFAKLKAFTEMFTEDEVKGILLESNKDSGEEIDFESYLRAYLNLQARATAKSGGSKSSFLKATTTTVHHAINESEKSSYVAHINSYLAEDSFLKKFLPLDPSTNSLFDLAKGGLINVAVPGTIDERAINTKTSLNPWERNENHTLCLNSAKAIGCTVVNIGTQDLVEARPYLVLGLISQIIKIQLLADLNLKKTPQLVELVDDSKDVEELLGLPPEKVLLKWMNFHLKKAGYEKQVTNFSSDVKDGEAYAYLLNALAPEHSGPAALDKKDPTERANLILEQAEKLDCKRYLTPKDIVEGSPNLNLANGLTTDSKTMSFAEMMTDDAETSREERCFRLWINSLGTATYVNNLFEDVRNGWVLLEVLDKISSGAVNWKKATKPPIKMPFRKVENCNQVIEIGKELNFSLVNVAGNDIVQGNKKLILAYLWQLMRFSMLQLLKNLRLHSQGKAGKEITDADILNWANKKVKKAGRTSQMDSFKDRNLSSGVFFLELLSAVEPRVVNWSLATKGETEEDKKLNATYIISVARKLGCSIFLLPEDIIEVNQKMMLTLTASIMYWSLQQPEGESESSLNSPDGSLQLPLMVKPRTGIRGT</sequence>
<dbReference type="GO" id="GO:0005884">
    <property type="term" value="C:actin filament"/>
    <property type="evidence" value="ECO:0007669"/>
    <property type="project" value="TreeGrafter"/>
</dbReference>
<organism evidence="6">
    <name type="scientific">Prunus dulcis</name>
    <name type="common">Almond</name>
    <name type="synonym">Amygdalus dulcis</name>
    <dbReference type="NCBI Taxonomy" id="3755"/>
    <lineage>
        <taxon>Eukaryota</taxon>
        <taxon>Viridiplantae</taxon>
        <taxon>Streptophyta</taxon>
        <taxon>Embryophyta</taxon>
        <taxon>Tracheophyta</taxon>
        <taxon>Spermatophyta</taxon>
        <taxon>Magnoliopsida</taxon>
        <taxon>eudicotyledons</taxon>
        <taxon>Gunneridae</taxon>
        <taxon>Pentapetalae</taxon>
        <taxon>rosids</taxon>
        <taxon>fabids</taxon>
        <taxon>Rosales</taxon>
        <taxon>Rosaceae</taxon>
        <taxon>Amygdaloideae</taxon>
        <taxon>Amygdaleae</taxon>
        <taxon>Prunus</taxon>
    </lineage>
</organism>
<feature type="domain" description="Calponin-homology (CH)" evidence="5">
    <location>
        <begin position="260"/>
        <end position="363"/>
    </location>
</feature>
<evidence type="ECO:0000256" key="2">
    <source>
        <dbReference type="ARBA" id="ARBA00022737"/>
    </source>
</evidence>
<dbReference type="InterPro" id="IPR001589">
    <property type="entry name" value="Actinin_actin-bd_CS"/>
</dbReference>
<evidence type="ECO:0000256" key="3">
    <source>
        <dbReference type="ARBA" id="ARBA00023203"/>
    </source>
</evidence>
<evidence type="ECO:0000256" key="1">
    <source>
        <dbReference type="ARBA" id="ARBA00011385"/>
    </source>
</evidence>
<proteinExistence type="predicted"/>
<protein>
    <submittedName>
        <fullName evidence="6">Fimbrin 1</fullName>
    </submittedName>
</protein>
<dbReference type="GO" id="GO:0051639">
    <property type="term" value="P:actin filament network formation"/>
    <property type="evidence" value="ECO:0007669"/>
    <property type="project" value="TreeGrafter"/>
</dbReference>
<dbReference type="PANTHER" id="PTHR19961:SF79">
    <property type="entry name" value="FIMBRIN-5"/>
    <property type="match status" value="1"/>
</dbReference>
<dbReference type="GO" id="GO:0005737">
    <property type="term" value="C:cytoplasm"/>
    <property type="evidence" value="ECO:0007669"/>
    <property type="project" value="TreeGrafter"/>
</dbReference>
<evidence type="ECO:0000259" key="5">
    <source>
        <dbReference type="PROSITE" id="PS50021"/>
    </source>
</evidence>
<feature type="domain" description="Calponin-homology (CH)" evidence="5">
    <location>
        <begin position="376"/>
        <end position="482"/>
    </location>
</feature>
<dbReference type="InterPro" id="IPR036872">
    <property type="entry name" value="CH_dom_sf"/>
</dbReference>
<feature type="domain" description="Calponin-homology (CH)" evidence="5">
    <location>
        <begin position="500"/>
        <end position="608"/>
    </location>
</feature>
<dbReference type="Pfam" id="PF00307">
    <property type="entry name" value="CH"/>
    <property type="match status" value="4"/>
</dbReference>
<dbReference type="GO" id="GO:0051015">
    <property type="term" value="F:actin filament binding"/>
    <property type="evidence" value="ECO:0007669"/>
    <property type="project" value="InterPro"/>
</dbReference>
<keyword evidence="2" id="KW-0677">Repeat</keyword>
<evidence type="ECO:0000313" key="6">
    <source>
        <dbReference type="EMBL" id="BBG99929.1"/>
    </source>
</evidence>
<feature type="compositionally biased region" description="Polar residues" evidence="4">
    <location>
        <begin position="614"/>
        <end position="624"/>
    </location>
</feature>
<name>A0A4Y1R6V5_PRUDU</name>
<accession>A0A4Y1R6V5</accession>
<feature type="domain" description="Calponin-homology (CH)" evidence="5">
    <location>
        <begin position="120"/>
        <end position="232"/>
    </location>
</feature>
<dbReference type="GO" id="GO:0032432">
    <property type="term" value="C:actin filament bundle"/>
    <property type="evidence" value="ECO:0007669"/>
    <property type="project" value="TreeGrafter"/>
</dbReference>